<keyword evidence="2" id="KW-1185">Reference proteome</keyword>
<accession>A0A3D8RLI6</accession>
<name>A0A3D8RLI6_9HELO</name>
<comment type="caution">
    <text evidence="1">The sequence shown here is derived from an EMBL/GenBank/DDBJ whole genome shotgun (WGS) entry which is preliminary data.</text>
</comment>
<evidence type="ECO:0000313" key="2">
    <source>
        <dbReference type="Proteomes" id="UP000256645"/>
    </source>
</evidence>
<dbReference type="STRING" id="1849047.A0A3D8RLI6"/>
<gene>
    <name evidence="1" type="ORF">BP6252_05938</name>
</gene>
<dbReference type="EMBL" id="PDLM01000006">
    <property type="protein sequence ID" value="RDW74796.1"/>
    <property type="molecule type" value="Genomic_DNA"/>
</dbReference>
<sequence>MNISRCDHIRKHVKNLTLSFELLQKEPATQECYLYWLYHQQVFQCASLLQTAPPRPLTFANIGPAVRRSDWTFDRVSTAYDSYKLRVEEQKTMEALGMDVVVLAAAFARLDNLRGIHIKSDYYGQINIGPTESPRDIVNLQKEILLSPFYTRRSRLRDVGRLHLRDLIRAASVAGPKITDINISASVDMMSPRILALRPEDLHMACLAFQYVKRFYFSLPDYSTTPEDIHIFATGQLARLIQAMPNLEELTLVSATFTCPIPWAAVFGTGRWGSLCVLDLQCFDFHETEFMEFLIRHKSTLHTVKLFCVELYSGTFISLLYNMRENLRLTSLELDGVLEDTAGNFLNYSYNAADALADYVTRRNNIFPFSKLKQHQIRTMLD</sequence>
<dbReference type="Proteomes" id="UP000256645">
    <property type="component" value="Unassembled WGS sequence"/>
</dbReference>
<dbReference type="AlphaFoldDB" id="A0A3D8RLI6"/>
<dbReference type="SUPFAM" id="SSF52047">
    <property type="entry name" value="RNI-like"/>
    <property type="match status" value="1"/>
</dbReference>
<reference evidence="1 2" key="1">
    <citation type="journal article" date="2018" name="IMA Fungus">
        <title>IMA Genome-F 9: Draft genome sequence of Annulohypoxylon stygium, Aspergillus mulundensis, Berkeleyomyces basicola (syn. Thielaviopsis basicola), Ceratocystis smalleyi, two Cercospora beticola strains, Coleophoma cylindrospora, Fusarium fracticaudum, Phialophora cf. hyalina, and Morchella septimelata.</title>
        <authorList>
            <person name="Wingfield B.D."/>
            <person name="Bills G.F."/>
            <person name="Dong Y."/>
            <person name="Huang W."/>
            <person name="Nel W.J."/>
            <person name="Swalarsk-Parry B.S."/>
            <person name="Vaghefi N."/>
            <person name="Wilken P.M."/>
            <person name="An Z."/>
            <person name="de Beer Z.W."/>
            <person name="De Vos L."/>
            <person name="Chen L."/>
            <person name="Duong T.A."/>
            <person name="Gao Y."/>
            <person name="Hammerbacher A."/>
            <person name="Kikkert J.R."/>
            <person name="Li Y."/>
            <person name="Li H."/>
            <person name="Li K."/>
            <person name="Li Q."/>
            <person name="Liu X."/>
            <person name="Ma X."/>
            <person name="Naidoo K."/>
            <person name="Pethybridge S.J."/>
            <person name="Sun J."/>
            <person name="Steenkamp E.T."/>
            <person name="van der Nest M.A."/>
            <person name="van Wyk S."/>
            <person name="Wingfield M.J."/>
            <person name="Xiong C."/>
            <person name="Yue Q."/>
            <person name="Zhang X."/>
        </authorList>
    </citation>
    <scope>NUCLEOTIDE SEQUENCE [LARGE SCALE GENOMIC DNA]</scope>
    <source>
        <strain evidence="1 2">BP6252</strain>
    </source>
</reference>
<dbReference type="OrthoDB" id="5422579at2759"/>
<evidence type="ECO:0000313" key="1">
    <source>
        <dbReference type="EMBL" id="RDW74796.1"/>
    </source>
</evidence>
<organism evidence="1 2">
    <name type="scientific">Coleophoma cylindrospora</name>
    <dbReference type="NCBI Taxonomy" id="1849047"/>
    <lineage>
        <taxon>Eukaryota</taxon>
        <taxon>Fungi</taxon>
        <taxon>Dikarya</taxon>
        <taxon>Ascomycota</taxon>
        <taxon>Pezizomycotina</taxon>
        <taxon>Leotiomycetes</taxon>
        <taxon>Helotiales</taxon>
        <taxon>Dermateaceae</taxon>
        <taxon>Coleophoma</taxon>
    </lineage>
</organism>
<protein>
    <submittedName>
        <fullName evidence="1">Uncharacterized protein</fullName>
    </submittedName>
</protein>
<proteinExistence type="predicted"/>